<dbReference type="OrthoDB" id="2252028at2759"/>
<keyword evidence="3" id="KW-0238">DNA-binding</keyword>
<evidence type="ECO:0000256" key="4">
    <source>
        <dbReference type="ARBA" id="ARBA00023163"/>
    </source>
</evidence>
<evidence type="ECO:0000256" key="2">
    <source>
        <dbReference type="ARBA" id="ARBA00023015"/>
    </source>
</evidence>
<feature type="compositionally biased region" description="Basic and acidic residues" evidence="5">
    <location>
        <begin position="35"/>
        <end position="52"/>
    </location>
</feature>
<dbReference type="SUPFAM" id="SSF54616">
    <property type="entry name" value="DNA-binding domain of Mlu1-box binding protein MBP1"/>
    <property type="match status" value="1"/>
</dbReference>
<comment type="similarity">
    <text evidence="1">Belongs to the EFG1/PHD1/stuA family.</text>
</comment>
<reference evidence="7" key="1">
    <citation type="journal article" date="2016" name="Proc. Natl. Acad. Sci. U.S.A.">
        <title>Lipid metabolic changes in an early divergent fungus govern the establishment of a mutualistic symbiosis with endobacteria.</title>
        <authorList>
            <person name="Lastovetsky O.A."/>
            <person name="Gaspar M.L."/>
            <person name="Mondo S.J."/>
            <person name="LaButti K.M."/>
            <person name="Sandor L."/>
            <person name="Grigoriev I.V."/>
            <person name="Henry S.A."/>
            <person name="Pawlowska T.E."/>
        </authorList>
    </citation>
    <scope>NUCLEOTIDE SEQUENCE [LARGE SCALE GENOMIC DNA]</scope>
    <source>
        <strain evidence="7">ATCC 52814</strain>
    </source>
</reference>
<evidence type="ECO:0000313" key="7">
    <source>
        <dbReference type="EMBL" id="ORE01094.1"/>
    </source>
</evidence>
<proteinExistence type="inferred from homology"/>
<evidence type="ECO:0000256" key="3">
    <source>
        <dbReference type="ARBA" id="ARBA00023125"/>
    </source>
</evidence>
<dbReference type="GO" id="GO:0043565">
    <property type="term" value="F:sequence-specific DNA binding"/>
    <property type="evidence" value="ECO:0007669"/>
    <property type="project" value="TreeGrafter"/>
</dbReference>
<evidence type="ECO:0000256" key="1">
    <source>
        <dbReference type="ARBA" id="ARBA00007247"/>
    </source>
</evidence>
<keyword evidence="2" id="KW-0805">Transcription regulation</keyword>
<organism evidence="7">
    <name type="scientific">Rhizopus microsporus var. microsporus</name>
    <dbReference type="NCBI Taxonomy" id="86635"/>
    <lineage>
        <taxon>Eukaryota</taxon>
        <taxon>Fungi</taxon>
        <taxon>Fungi incertae sedis</taxon>
        <taxon>Mucoromycota</taxon>
        <taxon>Mucoromycotina</taxon>
        <taxon>Mucoromycetes</taxon>
        <taxon>Mucorales</taxon>
        <taxon>Mucorineae</taxon>
        <taxon>Rhizopodaceae</taxon>
        <taxon>Rhizopus</taxon>
    </lineage>
</organism>
<dbReference type="InterPro" id="IPR029790">
    <property type="entry name" value="EFG1/Phd1/StuA"/>
</dbReference>
<protein>
    <submittedName>
        <fullName evidence="7">Apses-domain-containing protein</fullName>
    </submittedName>
</protein>
<sequence length="389" mass="44321">MEGIYPNSVYSSSNSTNSYMISSPDFRSSSLSESSHSRPYDNATQDDHRQHETPSSLGLSWNSSSPLPPPSRPQAIGYHNYNTSFTMPPPQRPKLTTTVWEDEGTICYQVDAKSVCVARRQDNDMINGTKLLNVVGMSRGKRDGILKNEKGRVVVKVGAMHLKGVWITFSRAKDLATKFRIFDILYPLFVEDPSIFLSIPPPPPSSSSTTAPTNTNLPFMLPSKGYYKNDYQLQQWGKSPQQHYLPSINQEMTMRALSPTENHNHNNHHHHHDNHNPENGSMYLINHPHDYRLNRNQPPYHVHDNPSHFAPVYQRRSLMDGKEESEEQRQIGFPSSPPPEVKYYNNNNNTFGPPPSSSQPEEQGKNSRKRASTIMNSNPKRIRSDKEFY</sequence>
<evidence type="ECO:0000256" key="5">
    <source>
        <dbReference type="SAM" id="MobiDB-lite"/>
    </source>
</evidence>
<dbReference type="InterPro" id="IPR036887">
    <property type="entry name" value="HTH_APSES_sf"/>
</dbReference>
<keyword evidence="4" id="KW-0804">Transcription</keyword>
<dbReference type="PROSITE" id="PS51299">
    <property type="entry name" value="HTH_APSES"/>
    <property type="match status" value="1"/>
</dbReference>
<feature type="domain" description="HTH APSES-type" evidence="6">
    <location>
        <begin position="94"/>
        <end position="200"/>
    </location>
</feature>
<gene>
    <name evidence="7" type="ORF">BCV72DRAFT_246195</name>
</gene>
<feature type="region of interest" description="Disordered" evidence="5">
    <location>
        <begin position="318"/>
        <end position="389"/>
    </location>
</feature>
<name>A0A1X0QMW8_RHIZD</name>
<dbReference type="PANTHER" id="PTHR47792">
    <property type="entry name" value="PROTEIN SOK2-RELATED"/>
    <property type="match status" value="1"/>
</dbReference>
<dbReference type="PANTHER" id="PTHR47792:SF1">
    <property type="entry name" value="PROTEIN SOK2-RELATED"/>
    <property type="match status" value="1"/>
</dbReference>
<feature type="compositionally biased region" description="Low complexity" evidence="5">
    <location>
        <begin position="54"/>
        <end position="65"/>
    </location>
</feature>
<dbReference type="SMART" id="SM01252">
    <property type="entry name" value="KilA-N"/>
    <property type="match status" value="1"/>
</dbReference>
<dbReference type="Proteomes" id="UP000242414">
    <property type="component" value="Unassembled WGS sequence"/>
</dbReference>
<dbReference type="InterPro" id="IPR018004">
    <property type="entry name" value="KilA/APSES_HTH"/>
</dbReference>
<dbReference type="GO" id="GO:0005634">
    <property type="term" value="C:nucleus"/>
    <property type="evidence" value="ECO:0007669"/>
    <property type="project" value="TreeGrafter"/>
</dbReference>
<accession>A0A1X0QMW8</accession>
<feature type="region of interest" description="Disordered" evidence="5">
    <location>
        <begin position="259"/>
        <end position="285"/>
    </location>
</feature>
<dbReference type="EMBL" id="KV922185">
    <property type="protein sequence ID" value="ORE01094.1"/>
    <property type="molecule type" value="Genomic_DNA"/>
</dbReference>
<dbReference type="GO" id="GO:0045944">
    <property type="term" value="P:positive regulation of transcription by RNA polymerase II"/>
    <property type="evidence" value="ECO:0007669"/>
    <property type="project" value="TreeGrafter"/>
</dbReference>
<dbReference type="InterPro" id="IPR003163">
    <property type="entry name" value="Tscrpt_reg_HTH_APSES-type"/>
</dbReference>
<dbReference type="Gene3D" id="3.10.260.10">
    <property type="entry name" value="Transcription regulator HTH, APSES-type DNA-binding domain"/>
    <property type="match status" value="1"/>
</dbReference>
<dbReference type="Pfam" id="PF04383">
    <property type="entry name" value="KilA-N"/>
    <property type="match status" value="1"/>
</dbReference>
<dbReference type="GO" id="GO:0003700">
    <property type="term" value="F:DNA-binding transcription factor activity"/>
    <property type="evidence" value="ECO:0007669"/>
    <property type="project" value="TreeGrafter"/>
</dbReference>
<feature type="region of interest" description="Disordered" evidence="5">
    <location>
        <begin position="1"/>
        <end position="92"/>
    </location>
</feature>
<dbReference type="AlphaFoldDB" id="A0A1X0QMW8"/>
<feature type="compositionally biased region" description="Low complexity" evidence="5">
    <location>
        <begin position="1"/>
        <end position="34"/>
    </location>
</feature>
<dbReference type="VEuPathDB" id="FungiDB:BCV72DRAFT_246195"/>
<evidence type="ECO:0000259" key="6">
    <source>
        <dbReference type="PROSITE" id="PS51299"/>
    </source>
</evidence>